<dbReference type="CDD" id="cd03747">
    <property type="entry name" value="Ntn_PGA_like"/>
    <property type="match status" value="1"/>
</dbReference>
<dbReference type="PANTHER" id="PTHR34218">
    <property type="entry name" value="PEPTIDASE S45 PENICILLIN AMIDASE"/>
    <property type="match status" value="1"/>
</dbReference>
<dbReference type="eggNOG" id="COG2366">
    <property type="taxonomic scope" value="Bacteria"/>
</dbReference>
<dbReference type="PANTHER" id="PTHR34218:SF5">
    <property type="entry name" value="PENICILLIN ACYLASE FAMILY PROTEIN"/>
    <property type="match status" value="1"/>
</dbReference>
<dbReference type="MEROPS" id="S45.003"/>
<dbReference type="Gene3D" id="1.10.1400.10">
    <property type="match status" value="1"/>
</dbReference>
<dbReference type="EC" id="3.5.1.11" evidence="6"/>
<evidence type="ECO:0000256" key="1">
    <source>
        <dbReference type="ARBA" id="ARBA00006586"/>
    </source>
</evidence>
<feature type="binding site" evidence="5">
    <location>
        <position position="295"/>
    </location>
    <ligand>
        <name>Ca(2+)</name>
        <dbReference type="ChEBI" id="CHEBI:29108"/>
    </ligand>
</feature>
<dbReference type="HOGENOM" id="CLU_011790_0_1_7"/>
<keyword evidence="2 6" id="KW-0378">Hydrolase</keyword>
<organism evidence="6 7">
    <name type="scientific">Bdellovibrio bacteriovorus (strain ATCC 15356 / DSM 50701 / NCIMB 9529 / HD100)</name>
    <dbReference type="NCBI Taxonomy" id="264462"/>
    <lineage>
        <taxon>Bacteria</taxon>
        <taxon>Pseudomonadati</taxon>
        <taxon>Bdellovibrionota</taxon>
        <taxon>Bdellovibrionia</taxon>
        <taxon>Bdellovibrionales</taxon>
        <taxon>Pseudobdellovibrionaceae</taxon>
        <taxon>Bdellovibrio</taxon>
    </lineage>
</organism>
<accession>Q6MKS0</accession>
<dbReference type="SUPFAM" id="SSF56235">
    <property type="entry name" value="N-terminal nucleophile aminohydrolases (Ntn hydrolases)"/>
    <property type="match status" value="1"/>
</dbReference>
<dbReference type="KEGG" id="bba:Bd2313"/>
<sequence>MRQSLPPMEGTLPLKGLTKPVTVIRDQYGIPHIKASTKKDALKALGFVMASERLFQMELSRRMTQGTLAEVFGELALPSDKLYRSLMLRRSVERMLEKEKAEGRFDQTMWDEMEAYFEGVNQYISTQKAPYEMALVGIKPQPFSPLDAYIMTGHMAYSFGIALKADPLMTELAGKLSPESFQGLRNVPLKAPLKISGLQGGFTPFELLTENLFTASFEGSNAWLIGPGRSQSGKSIFANDPHIGFSHPATWVEAHIQTPEFELYGHYLPLVPFAILGHSRQHAWGFTMSLSDDMDLYAETLNKEKKTAVFMGKEVPYQEWTETIKIKDADDLVLNMIETNHGPIMDETLKRKGLALKWAYHRPENNPMKALFEMGKAPNMADFEKALQYGTAPGLNVMYADAKNIAWWIFGDIAIKKNPNSDMILDGASGLDEYERVLAWADKPHMVNPENGIIVTANSRPEGIAENIRGDWQSDDRYQTLVRALGEKDLWSADDVRTLQTDNFNYKTRELLDKLNDHLQLDEAQNLKYENELNALKNWNLRSDTQSVEASLYHQWNNELVLLLLKDVPEEMKATYLTTPYAWAFYERAVLDDSSPWWKDRNQDQLITQAFLNAIEKVQDIPWGELHTVEYKHPLGRSFPLDHFFNLGPYPMPGAYNEINNNKMRGLGGDFQVVAGPSTRRVIDFARPQTSWGINPIGISGHMLSPFYKDQVQMFLDGKYRPQYMAAEDIEKNKKYELTLTPQ</sequence>
<evidence type="ECO:0000313" key="7">
    <source>
        <dbReference type="Proteomes" id="UP000008080"/>
    </source>
</evidence>
<dbReference type="Gene3D" id="2.30.120.10">
    <property type="match status" value="1"/>
</dbReference>
<gene>
    <name evidence="6" type="ordered locus">Bd2313</name>
</gene>
<dbReference type="InterPro" id="IPR014395">
    <property type="entry name" value="Pen/GL7ACA/AHL_acylase"/>
</dbReference>
<evidence type="ECO:0000313" key="6">
    <source>
        <dbReference type="EMBL" id="CAE80137.1"/>
    </source>
</evidence>
<dbReference type="InterPro" id="IPR043147">
    <property type="entry name" value="Penicillin_amidase_A-knob"/>
</dbReference>
<evidence type="ECO:0000256" key="5">
    <source>
        <dbReference type="PIRSR" id="PIRSR001227-2"/>
    </source>
</evidence>
<dbReference type="STRING" id="264462.Bd2313"/>
<dbReference type="GO" id="GO:0046872">
    <property type="term" value="F:metal ion binding"/>
    <property type="evidence" value="ECO:0007669"/>
    <property type="project" value="UniProtKB-KW"/>
</dbReference>
<dbReference type="PIRSF" id="PIRSF001227">
    <property type="entry name" value="Pen_acylase"/>
    <property type="match status" value="1"/>
</dbReference>
<dbReference type="InterPro" id="IPR029055">
    <property type="entry name" value="Ntn_hydrolases_N"/>
</dbReference>
<comment type="similarity">
    <text evidence="1">Belongs to the peptidase S45 family.</text>
</comment>
<dbReference type="InterPro" id="IPR023343">
    <property type="entry name" value="Penicillin_amidase_dom1"/>
</dbReference>
<reference evidence="6 7" key="1">
    <citation type="journal article" date="2004" name="Science">
        <title>A predator unmasked: life cycle of Bdellovibrio bacteriovorus from a genomic perspective.</title>
        <authorList>
            <person name="Rendulic S."/>
            <person name="Jagtap P."/>
            <person name="Rosinus A."/>
            <person name="Eppinger M."/>
            <person name="Baar C."/>
            <person name="Lanz C."/>
            <person name="Keller H."/>
            <person name="Lambert C."/>
            <person name="Evans K.J."/>
            <person name="Goesmann A."/>
            <person name="Meyer F."/>
            <person name="Sockett R.E."/>
            <person name="Schuster S.C."/>
        </authorList>
    </citation>
    <scope>NUCLEOTIDE SEQUENCE [LARGE SCALE GENOMIC DNA]</scope>
    <source>
        <strain evidence="7">ATCC 15356 / DSM 50701 / NCIMB 9529 / HD100</strain>
    </source>
</reference>
<dbReference type="AlphaFoldDB" id="Q6MKS0"/>
<dbReference type="GO" id="GO:0008953">
    <property type="term" value="F:penicillin amidase activity"/>
    <property type="evidence" value="ECO:0007669"/>
    <property type="project" value="UniProtKB-EC"/>
</dbReference>
<feature type="active site" description="Nucleophile" evidence="4">
    <location>
        <position position="220"/>
    </location>
</feature>
<dbReference type="InterPro" id="IPR002692">
    <property type="entry name" value="S45"/>
</dbReference>
<feature type="binding site" evidence="5">
    <location>
        <position position="292"/>
    </location>
    <ligand>
        <name>Ca(2+)</name>
        <dbReference type="ChEBI" id="CHEBI:29108"/>
    </ligand>
</feature>
<dbReference type="Pfam" id="PF01804">
    <property type="entry name" value="Penicil_amidase"/>
    <property type="match status" value="1"/>
</dbReference>
<evidence type="ECO:0000256" key="4">
    <source>
        <dbReference type="PIRSR" id="PIRSR001227-1"/>
    </source>
</evidence>
<dbReference type="EMBL" id="BX842652">
    <property type="protein sequence ID" value="CAE80137.1"/>
    <property type="molecule type" value="Genomic_DNA"/>
</dbReference>
<dbReference type="Gene3D" id="1.10.439.10">
    <property type="entry name" value="Penicillin Amidohydrolase, domain 1"/>
    <property type="match status" value="1"/>
</dbReference>
<keyword evidence="7" id="KW-1185">Reference proteome</keyword>
<evidence type="ECO:0000256" key="3">
    <source>
        <dbReference type="ARBA" id="ARBA00023145"/>
    </source>
</evidence>
<dbReference type="Gene3D" id="3.60.20.10">
    <property type="entry name" value="Glutamine Phosphoribosylpyrophosphate, subunit 1, domain 1"/>
    <property type="match status" value="1"/>
</dbReference>
<keyword evidence="5" id="KW-0479">Metal-binding</keyword>
<dbReference type="GO" id="GO:0017000">
    <property type="term" value="P:antibiotic biosynthetic process"/>
    <property type="evidence" value="ECO:0007669"/>
    <property type="project" value="InterPro"/>
</dbReference>
<dbReference type="InterPro" id="IPR043146">
    <property type="entry name" value="Penicillin_amidase_N_B-knob"/>
</dbReference>
<keyword evidence="3" id="KW-0865">Zymogen</keyword>
<keyword evidence="5" id="KW-0106">Calcium</keyword>
<evidence type="ECO:0000256" key="2">
    <source>
        <dbReference type="ARBA" id="ARBA00022801"/>
    </source>
</evidence>
<dbReference type="Proteomes" id="UP000008080">
    <property type="component" value="Chromosome"/>
</dbReference>
<protein>
    <submittedName>
        <fullName evidence="6">Penicillin G acylase</fullName>
        <ecNumber evidence="6">3.5.1.11</ecNumber>
    </submittedName>
</protein>
<proteinExistence type="inferred from homology"/>
<name>Q6MKS0_BDEBA</name>
<comment type="cofactor">
    <cofactor evidence="5">
        <name>Ca(2+)</name>
        <dbReference type="ChEBI" id="CHEBI:29108"/>
    </cofactor>
    <text evidence="5">Binds 1 Ca(2+) ion per dimer.</text>
</comment>